<dbReference type="STRING" id="1672749.BJF92_00695"/>
<evidence type="ECO:0000313" key="2">
    <source>
        <dbReference type="Proteomes" id="UP000186143"/>
    </source>
</evidence>
<comment type="caution">
    <text evidence="1">The sequence shown here is derived from an EMBL/GenBank/DDBJ whole genome shotgun (WGS) entry which is preliminary data.</text>
</comment>
<accession>A0A1Q9AEI0</accession>
<reference evidence="1 2" key="1">
    <citation type="submission" date="2016-09" db="EMBL/GenBank/DDBJ databases">
        <title>Rhizobium sp. nov., a novel species isolated from the rice rhizosphere.</title>
        <authorList>
            <person name="Zhao J."/>
            <person name="Zhang X."/>
        </authorList>
    </citation>
    <scope>NUCLEOTIDE SEQUENCE [LARGE SCALE GENOMIC DNA]</scope>
    <source>
        <strain evidence="1 2">MH17</strain>
    </source>
</reference>
<gene>
    <name evidence="1" type="ORF">BJF92_00695</name>
</gene>
<dbReference type="EMBL" id="MKIO01000040">
    <property type="protein sequence ID" value="OLP53319.1"/>
    <property type="molecule type" value="Genomic_DNA"/>
</dbReference>
<dbReference type="Proteomes" id="UP000186143">
    <property type="component" value="Unassembled WGS sequence"/>
</dbReference>
<proteinExistence type="predicted"/>
<dbReference type="AlphaFoldDB" id="A0A1Q9AEI0"/>
<protein>
    <submittedName>
        <fullName evidence="1">Uncharacterized protein</fullName>
    </submittedName>
</protein>
<evidence type="ECO:0000313" key="1">
    <source>
        <dbReference type="EMBL" id="OLP53319.1"/>
    </source>
</evidence>
<name>A0A1Q9AEI0_9HYPH</name>
<organism evidence="1 2">
    <name type="scientific">Xaviernesmea rhizosphaerae</name>
    <dbReference type="NCBI Taxonomy" id="1672749"/>
    <lineage>
        <taxon>Bacteria</taxon>
        <taxon>Pseudomonadati</taxon>
        <taxon>Pseudomonadota</taxon>
        <taxon>Alphaproteobacteria</taxon>
        <taxon>Hyphomicrobiales</taxon>
        <taxon>Rhizobiaceae</taxon>
        <taxon>Rhizobium/Agrobacterium group</taxon>
        <taxon>Xaviernesmea</taxon>
    </lineage>
</organism>
<sequence length="140" mass="15327">MTNGFPKGFDPDQHRLLRTLYGDLVPPLEMISVRSGLYALVDHMFAQIGRLPHRRDLRVVRIESRNAGWLEIVTTGGAAGAGDIIADAEEAARRTCEHCSKPARMVVKVGLESLLSAPDVVLGDRLLCTDCADAFRKEIG</sequence>
<dbReference type="RefSeq" id="WP_075636543.1">
    <property type="nucleotide sequence ID" value="NZ_MKIO01000040.1"/>
</dbReference>